<protein>
    <submittedName>
        <fullName evidence="1">Uncharacterized protein</fullName>
    </submittedName>
</protein>
<name>A0A3N0Y8N2_ANAGA</name>
<evidence type="ECO:0000313" key="2">
    <source>
        <dbReference type="Proteomes" id="UP000281406"/>
    </source>
</evidence>
<evidence type="ECO:0000313" key="1">
    <source>
        <dbReference type="EMBL" id="ROL42108.1"/>
    </source>
</evidence>
<reference evidence="1 2" key="1">
    <citation type="submission" date="2018-10" db="EMBL/GenBank/DDBJ databases">
        <title>Genome assembly for a Yunnan-Guizhou Plateau 3E fish, Anabarilius grahami (Regan), and its evolutionary and genetic applications.</title>
        <authorList>
            <person name="Jiang W."/>
        </authorList>
    </citation>
    <scope>NUCLEOTIDE SEQUENCE [LARGE SCALE GENOMIC DNA]</scope>
    <source>
        <strain evidence="1">AG-KIZ</strain>
        <tissue evidence="1">Muscle</tissue>
    </source>
</reference>
<organism evidence="1 2">
    <name type="scientific">Anabarilius grahami</name>
    <name type="common">Kanglang fish</name>
    <name type="synonym">Barilius grahami</name>
    <dbReference type="NCBI Taxonomy" id="495550"/>
    <lineage>
        <taxon>Eukaryota</taxon>
        <taxon>Metazoa</taxon>
        <taxon>Chordata</taxon>
        <taxon>Craniata</taxon>
        <taxon>Vertebrata</taxon>
        <taxon>Euteleostomi</taxon>
        <taxon>Actinopterygii</taxon>
        <taxon>Neopterygii</taxon>
        <taxon>Teleostei</taxon>
        <taxon>Ostariophysi</taxon>
        <taxon>Cypriniformes</taxon>
        <taxon>Xenocyprididae</taxon>
        <taxon>Xenocypridinae</taxon>
        <taxon>Xenocypridinae incertae sedis</taxon>
        <taxon>Anabarilius</taxon>
    </lineage>
</organism>
<dbReference type="EMBL" id="RJVU01050255">
    <property type="protein sequence ID" value="ROL42108.1"/>
    <property type="molecule type" value="Genomic_DNA"/>
</dbReference>
<keyword evidence="2" id="KW-1185">Reference proteome</keyword>
<dbReference type="AlphaFoldDB" id="A0A3N0Y8N2"/>
<accession>A0A3N0Y8N2</accession>
<proteinExistence type="predicted"/>
<comment type="caution">
    <text evidence="1">The sequence shown here is derived from an EMBL/GenBank/DDBJ whole genome shotgun (WGS) entry which is preliminary data.</text>
</comment>
<sequence length="113" mass="12478">MRLKIQALFVMMAKPARLYQPCKTFCSPTGHGPTAPHTLSCRQMSVPERNGGSGWFGGVFHWATVRPCPQTLQGEGGMHHLVPRAERCKGSEVTLEVSGIGSTDHLRMFTNQR</sequence>
<dbReference type="Proteomes" id="UP000281406">
    <property type="component" value="Unassembled WGS sequence"/>
</dbReference>
<gene>
    <name evidence="1" type="ORF">DPX16_1293</name>
</gene>